<dbReference type="SUPFAM" id="SSF50998">
    <property type="entry name" value="Quinoprotein alcohol dehydrogenase-like"/>
    <property type="match status" value="1"/>
</dbReference>
<dbReference type="Proteomes" id="UP000290889">
    <property type="component" value="Chromosome"/>
</dbReference>
<dbReference type="RefSeq" id="WP_129605681.1">
    <property type="nucleotide sequence ID" value="NZ_CP035544.1"/>
</dbReference>
<dbReference type="OrthoDB" id="1093345at2"/>
<evidence type="ECO:0000313" key="2">
    <source>
        <dbReference type="Proteomes" id="UP000290889"/>
    </source>
</evidence>
<dbReference type="EMBL" id="CP035544">
    <property type="protein sequence ID" value="QBA64928.1"/>
    <property type="molecule type" value="Genomic_DNA"/>
</dbReference>
<evidence type="ECO:0000313" key="1">
    <source>
        <dbReference type="EMBL" id="QBA64928.1"/>
    </source>
</evidence>
<name>A0A411EBA7_9FLAO</name>
<dbReference type="KEGG" id="mur:EQY75_10560"/>
<gene>
    <name evidence="1" type="ORF">EQY75_10560</name>
</gene>
<dbReference type="InterPro" id="IPR015943">
    <property type="entry name" value="WD40/YVTN_repeat-like_dom_sf"/>
</dbReference>
<keyword evidence="2" id="KW-1185">Reference proteome</keyword>
<dbReference type="Gene3D" id="2.130.10.10">
    <property type="entry name" value="YVTN repeat-like/Quinoprotein amine dehydrogenase"/>
    <property type="match status" value="1"/>
</dbReference>
<organism evidence="1 2">
    <name type="scientific">Muriicola soli</name>
    <dbReference type="NCBI Taxonomy" id="2507538"/>
    <lineage>
        <taxon>Bacteria</taxon>
        <taxon>Pseudomonadati</taxon>
        <taxon>Bacteroidota</taxon>
        <taxon>Flavobacteriia</taxon>
        <taxon>Flavobacteriales</taxon>
        <taxon>Flavobacteriaceae</taxon>
        <taxon>Muriicola</taxon>
    </lineage>
</organism>
<sequence>MRSILAIGFIAIFISACNSLERTEISLEEAIPSNAALILKVKDPASLKRDLRNCDFIPSSSTVKYGADLLYIIGQLKELQTKDEGYLVAIPNSSDSLSYVYISEIAPKEQTADSVETDSIRVEPELIEETTVSSVKWFTSETGNLRFSSIDSLLVAEKKWLNSTSYPGNELLSLLKNPAPGKEVSLFLKSPQLDSLNSLVANKSSFNWTHLANSLALDLRASQDILQWTGVGTVTDSTPSLLSLFSNTQPVVNTLASLAPESADGLLTISFTDEAVFRANQQQQFTEANDADALFGTTEEVGLVFQGQNKGIIINTFGALSLSEFLQESRSSVYDYQGKEIGVLASSALLEEAFPAFISNFKATHYTVLDNAFIFCEDRRFIELMIRNINSEKTFETSAIYESARSELAEASSMLFLADGGKLTDEISRYIPKAMLLGQGSDMPDHVFAFQLVSDRSFSHLNTFVKRKTNAQKKRGVAPLFTVELGAPLATNPQFVTDHRNDKKEIVVQDTENNLYLISTSGKVLWKKKLEGRVQGRIEQIDLYKNGRLQLAFTTSNQFLVLDRNGKEVAPFDMSFSGPLLNPLSVFDYEGNRNYRFVVTQGSDVRMYNGKGKIVDGFKYTKAETAVLDRPRHFRIGSKDYLVFKLEDGSLRILNRVGDTRVAVDERIDFSENDVYLNNNKFIITDKTGTLFAIDTRGKITKTRFNLSEDHGIDATTKTLSVMNDNELTIKGNKASLDLGVYTKPRIFYIYDKIYVSVTDIQTQRAYLFDSNAISFSGFPVYAASPIDLSDLDNDRRVEIVSKFEENSVIVYTIN</sequence>
<proteinExistence type="predicted"/>
<dbReference type="InterPro" id="IPR011047">
    <property type="entry name" value="Quinoprotein_ADH-like_sf"/>
</dbReference>
<protein>
    <submittedName>
        <fullName evidence="1">Ribonuclease HII</fullName>
    </submittedName>
</protein>
<accession>A0A411EBA7</accession>
<dbReference type="AlphaFoldDB" id="A0A411EBA7"/>
<dbReference type="PROSITE" id="PS51257">
    <property type="entry name" value="PROKAR_LIPOPROTEIN"/>
    <property type="match status" value="1"/>
</dbReference>
<reference evidence="1 2" key="1">
    <citation type="submission" date="2019-01" db="EMBL/GenBank/DDBJ databases">
        <title>Muriicola soli sp. nov., isolated from soil.</title>
        <authorList>
            <person name="Kang H.J."/>
            <person name="Kim S.B."/>
        </authorList>
    </citation>
    <scope>NUCLEOTIDE SEQUENCE [LARGE SCALE GENOMIC DNA]</scope>
    <source>
        <strain evidence="1 2">MMS17-SY002</strain>
    </source>
</reference>